<keyword evidence="2" id="KW-0433">Leucine-rich repeat</keyword>
<dbReference type="InterPro" id="IPR032675">
    <property type="entry name" value="LRR_dom_sf"/>
</dbReference>
<evidence type="ECO:0000259" key="4">
    <source>
        <dbReference type="Pfam" id="PF08263"/>
    </source>
</evidence>
<dbReference type="RefSeq" id="XP_013890551.1">
    <property type="nucleotide sequence ID" value="XM_014035097.1"/>
</dbReference>
<dbReference type="Pfam" id="PF08263">
    <property type="entry name" value="LRRNT_2"/>
    <property type="match status" value="1"/>
</dbReference>
<gene>
    <name evidence="5" type="ORF">MNEG_16433</name>
</gene>
<dbReference type="PANTHER" id="PTHR48010:SF58">
    <property type="entry name" value="RECEPTOR PROTEIN KINASE-LIKE PROTEIN ZAR1"/>
    <property type="match status" value="1"/>
</dbReference>
<dbReference type="GeneID" id="25734192"/>
<comment type="subcellular location">
    <subcellularLocation>
        <location evidence="1">Cytoplasm</location>
        <location evidence="1">Cytoskeleton</location>
        <location evidence="1">Cilium axoneme</location>
    </subcellularLocation>
</comment>
<dbReference type="Proteomes" id="UP000054498">
    <property type="component" value="Unassembled WGS sequence"/>
</dbReference>
<dbReference type="Gene3D" id="3.80.10.10">
    <property type="entry name" value="Ribonuclease Inhibitor"/>
    <property type="match status" value="1"/>
</dbReference>
<dbReference type="InterPro" id="IPR013210">
    <property type="entry name" value="LRR_N_plant-typ"/>
</dbReference>
<reference evidence="5 6" key="1">
    <citation type="journal article" date="2013" name="BMC Genomics">
        <title>Reconstruction of the lipid metabolism for the microalga Monoraphidium neglectum from its genome sequence reveals characteristics suitable for biofuel production.</title>
        <authorList>
            <person name="Bogen C."/>
            <person name="Al-Dilaimi A."/>
            <person name="Albersmeier A."/>
            <person name="Wichmann J."/>
            <person name="Grundmann M."/>
            <person name="Rupp O."/>
            <person name="Lauersen K.J."/>
            <person name="Blifernez-Klassen O."/>
            <person name="Kalinowski J."/>
            <person name="Goesmann A."/>
            <person name="Mussgnug J.H."/>
            <person name="Kruse O."/>
        </authorList>
    </citation>
    <scope>NUCLEOTIDE SEQUENCE [LARGE SCALE GENOMIC DNA]</scope>
    <source>
        <strain evidence="5 6">SAG 48.87</strain>
    </source>
</reference>
<dbReference type="InterPro" id="IPR050994">
    <property type="entry name" value="At_inactive_RLKs"/>
</dbReference>
<dbReference type="EMBL" id="KK106568">
    <property type="protein sequence ID" value="KIY91531.1"/>
    <property type="molecule type" value="Genomic_DNA"/>
</dbReference>
<feature type="compositionally biased region" description="Pro residues" evidence="3">
    <location>
        <begin position="62"/>
        <end position="82"/>
    </location>
</feature>
<evidence type="ECO:0000313" key="5">
    <source>
        <dbReference type="EMBL" id="KIY91531.1"/>
    </source>
</evidence>
<proteinExistence type="predicted"/>
<dbReference type="KEGG" id="mng:MNEG_16433"/>
<evidence type="ECO:0000256" key="1">
    <source>
        <dbReference type="ARBA" id="ARBA00004430"/>
    </source>
</evidence>
<name>A0A0D2LNE8_9CHLO</name>
<accession>A0A0D2LNE8</accession>
<feature type="domain" description="Leucine-rich repeat-containing N-terminal plant-type" evidence="4">
    <location>
        <begin position="92"/>
        <end position="132"/>
    </location>
</feature>
<evidence type="ECO:0000256" key="3">
    <source>
        <dbReference type="SAM" id="MobiDB-lite"/>
    </source>
</evidence>
<feature type="non-terminal residue" evidence="5">
    <location>
        <position position="1"/>
    </location>
</feature>
<organism evidence="5 6">
    <name type="scientific">Monoraphidium neglectum</name>
    <dbReference type="NCBI Taxonomy" id="145388"/>
    <lineage>
        <taxon>Eukaryota</taxon>
        <taxon>Viridiplantae</taxon>
        <taxon>Chlorophyta</taxon>
        <taxon>core chlorophytes</taxon>
        <taxon>Chlorophyceae</taxon>
        <taxon>CS clade</taxon>
        <taxon>Sphaeropleales</taxon>
        <taxon>Selenastraceae</taxon>
        <taxon>Monoraphidium</taxon>
    </lineage>
</organism>
<dbReference type="OrthoDB" id="511504at2759"/>
<sequence length="217" mass="22386">AVTGDYLSGVAYRVGVPLEKLLLDNLESLKDLDKPLAGKQLAVCAKGVTPPTQGAARDPASAPAPAPAPTPAPGPAAAPAPAKPSQTYPRATQLQALLGFKAAVDPKGRLASWSANQGAGTEYCSFKGVTCDTRKSVASIKLTERDLGGTLPSASVLAGLPALTELDLFSNQIIGTLPPEWGSLAQLETISLVGNAITGPLPRSWAGLKRLRTLFLR</sequence>
<dbReference type="AlphaFoldDB" id="A0A0D2LNE8"/>
<dbReference type="GO" id="GO:0005930">
    <property type="term" value="C:axoneme"/>
    <property type="evidence" value="ECO:0007669"/>
    <property type="project" value="UniProtKB-SubCell"/>
</dbReference>
<protein>
    <recommendedName>
        <fullName evidence="4">Leucine-rich repeat-containing N-terminal plant-type domain-containing protein</fullName>
    </recommendedName>
</protein>
<dbReference type="Pfam" id="PF13855">
    <property type="entry name" value="LRR_8"/>
    <property type="match status" value="1"/>
</dbReference>
<feature type="region of interest" description="Disordered" evidence="3">
    <location>
        <begin position="49"/>
        <end position="88"/>
    </location>
</feature>
<evidence type="ECO:0000313" key="6">
    <source>
        <dbReference type="Proteomes" id="UP000054498"/>
    </source>
</evidence>
<dbReference type="InterPro" id="IPR001611">
    <property type="entry name" value="Leu-rich_rpt"/>
</dbReference>
<keyword evidence="6" id="KW-1185">Reference proteome</keyword>
<dbReference type="STRING" id="145388.A0A0D2LNE8"/>
<evidence type="ECO:0000256" key="2">
    <source>
        <dbReference type="ARBA" id="ARBA00022614"/>
    </source>
</evidence>
<dbReference type="SUPFAM" id="SSF52058">
    <property type="entry name" value="L domain-like"/>
    <property type="match status" value="1"/>
</dbReference>
<dbReference type="PANTHER" id="PTHR48010">
    <property type="entry name" value="OS05G0588300 PROTEIN"/>
    <property type="match status" value="1"/>
</dbReference>